<dbReference type="PANTHER" id="PTHR41542:SF1">
    <property type="entry name" value="BLL5807 PROTEIN"/>
    <property type="match status" value="1"/>
</dbReference>
<evidence type="ECO:0000259" key="2">
    <source>
        <dbReference type="SMART" id="SM00978"/>
    </source>
</evidence>
<dbReference type="Pfam" id="PF04280">
    <property type="entry name" value="Tim44"/>
    <property type="match status" value="1"/>
</dbReference>
<dbReference type="RefSeq" id="WP_234265244.1">
    <property type="nucleotide sequence ID" value="NZ_BSPB01000035.1"/>
</dbReference>
<protein>
    <recommendedName>
        <fullName evidence="2">Tim44-like domain-containing protein</fullName>
    </recommendedName>
</protein>
<name>A0ABQ6C662_9BURK</name>
<keyword evidence="4" id="KW-1185">Reference proteome</keyword>
<dbReference type="SMART" id="SM00978">
    <property type="entry name" value="Tim44"/>
    <property type="match status" value="1"/>
</dbReference>
<organism evidence="3 4">
    <name type="scientific">Hydrogenophaga electricum</name>
    <dbReference type="NCBI Taxonomy" id="1230953"/>
    <lineage>
        <taxon>Bacteria</taxon>
        <taxon>Pseudomonadati</taxon>
        <taxon>Pseudomonadota</taxon>
        <taxon>Betaproteobacteria</taxon>
        <taxon>Burkholderiales</taxon>
        <taxon>Comamonadaceae</taxon>
        <taxon>Hydrogenophaga</taxon>
    </lineage>
</organism>
<keyword evidence="1" id="KW-0472">Membrane</keyword>
<evidence type="ECO:0000313" key="3">
    <source>
        <dbReference type="EMBL" id="GLS15828.1"/>
    </source>
</evidence>
<gene>
    <name evidence="3" type="ORF">GCM10007935_32650</name>
</gene>
<accession>A0ABQ6C662</accession>
<dbReference type="Proteomes" id="UP001156903">
    <property type="component" value="Unassembled WGS sequence"/>
</dbReference>
<dbReference type="EMBL" id="BSPB01000035">
    <property type="protein sequence ID" value="GLS15828.1"/>
    <property type="molecule type" value="Genomic_DNA"/>
</dbReference>
<dbReference type="PANTHER" id="PTHR41542">
    <property type="entry name" value="BLL5807 PROTEIN"/>
    <property type="match status" value="1"/>
</dbReference>
<evidence type="ECO:0000313" key="4">
    <source>
        <dbReference type="Proteomes" id="UP001156903"/>
    </source>
</evidence>
<dbReference type="InterPro" id="IPR007379">
    <property type="entry name" value="Tim44-like_dom"/>
</dbReference>
<reference evidence="4" key="1">
    <citation type="journal article" date="2019" name="Int. J. Syst. Evol. Microbiol.">
        <title>The Global Catalogue of Microorganisms (GCM) 10K type strain sequencing project: providing services to taxonomists for standard genome sequencing and annotation.</title>
        <authorList>
            <consortium name="The Broad Institute Genomics Platform"/>
            <consortium name="The Broad Institute Genome Sequencing Center for Infectious Disease"/>
            <person name="Wu L."/>
            <person name="Ma J."/>
        </authorList>
    </citation>
    <scope>NUCLEOTIDE SEQUENCE [LARGE SCALE GENOMIC DNA]</scope>
    <source>
        <strain evidence="4">NBRC 109341</strain>
    </source>
</reference>
<feature type="domain" description="Tim44-like" evidence="2">
    <location>
        <begin position="84"/>
        <end position="226"/>
    </location>
</feature>
<feature type="transmembrane region" description="Helical" evidence="1">
    <location>
        <begin position="6"/>
        <end position="25"/>
    </location>
</feature>
<comment type="caution">
    <text evidence="3">The sequence shown here is derived from an EMBL/GenBank/DDBJ whole genome shotgun (WGS) entry which is preliminary data.</text>
</comment>
<keyword evidence="1" id="KW-1133">Transmembrane helix</keyword>
<proteinExistence type="predicted"/>
<keyword evidence="1" id="KW-0812">Transmembrane</keyword>
<sequence>MSAESSWLWWLALVGVVLVAVVLGARRRLKAAAPIAQPSGPIPADQVTPVAPRGYSPKNVGNDASARPWESAAYAPVDAAAPVVAPALERRSPDGFDEADFLSTSKANFLHLQSAWDQADLASLRAMMTDGMLEQIRQRMETAIAARQPAEADDRSTAPSARTEVVMLEARLLGIEEMADAWLASVEFSGLMREDLSAGPSPFREIWDITRPRHTEGGWLVAGVQALR</sequence>
<evidence type="ECO:0000256" key="1">
    <source>
        <dbReference type="SAM" id="Phobius"/>
    </source>
</evidence>